<keyword evidence="7" id="KW-0805">Transcription regulation</keyword>
<evidence type="ECO:0000256" key="8">
    <source>
        <dbReference type="ARBA" id="ARBA00023125"/>
    </source>
</evidence>
<dbReference type="GO" id="GO:0042802">
    <property type="term" value="F:identical protein binding"/>
    <property type="evidence" value="ECO:0007669"/>
    <property type="project" value="UniProtKB-ARBA"/>
</dbReference>
<dbReference type="PANTHER" id="PTHR24394:SF29">
    <property type="entry name" value="MYONEURIN"/>
    <property type="match status" value="1"/>
</dbReference>
<feature type="domain" description="C2H2-type" evidence="12">
    <location>
        <begin position="337"/>
        <end position="364"/>
    </location>
</feature>
<dbReference type="Pfam" id="PF00096">
    <property type="entry name" value="zf-C2H2"/>
    <property type="match status" value="8"/>
</dbReference>
<feature type="domain" description="C2H2-type" evidence="12">
    <location>
        <begin position="421"/>
        <end position="449"/>
    </location>
</feature>
<keyword evidence="5 11" id="KW-0863">Zinc-finger</keyword>
<dbReference type="GO" id="GO:0032502">
    <property type="term" value="P:developmental process"/>
    <property type="evidence" value="ECO:0007669"/>
    <property type="project" value="UniProtKB-ARBA"/>
</dbReference>
<dbReference type="GO" id="GO:0000981">
    <property type="term" value="F:DNA-binding transcription factor activity, RNA polymerase II-specific"/>
    <property type="evidence" value="ECO:0007669"/>
    <property type="project" value="TreeGrafter"/>
</dbReference>
<feature type="domain" description="C2H2-type" evidence="12">
    <location>
        <begin position="253"/>
        <end position="280"/>
    </location>
</feature>
<dbReference type="InterPro" id="IPR036236">
    <property type="entry name" value="Znf_C2H2_sf"/>
</dbReference>
<dbReference type="GO" id="GO:0003677">
    <property type="term" value="F:DNA binding"/>
    <property type="evidence" value="ECO:0007669"/>
    <property type="project" value="UniProtKB-KW"/>
</dbReference>
<dbReference type="InterPro" id="IPR013087">
    <property type="entry name" value="Znf_C2H2_type"/>
</dbReference>
<sequence>MSDNGDSRQLFKVSNLVESDTNDSCWLQQDISENDTHYSVSSIAIKNEPIYHYIMDGSGTSGQYLPVVTIGADGQLKAVTDPTCLPNHGNIQPVDIGEEVIVFPDKDISCEALPEGIVEIDVDAGSEEIESSDAISIDQPNQLPIVTTFLAPNKNVTIGGIQYIPARANKSSIKVLPASSSVTNRGPANPSLRKAKFECKECFKTFSQQVNLQTHYRIHTGERPFQCNVCQKAFTQQPNLWKHMRTHTGERPFQCRICQKCFTQQGNLSKHEKIHTGERPFKCTQCEKTFAQRSNLMTHITLHTGVRPYKCDLCDKSFAQRANLLTHNMTHTGERPYKCEVCEKGFSQQANLVKHVRLHTGERPFSCRFCSRTFAQQANLDRHERIHTGIKPYSCSQCWRAFGQKTNLQKHEATHHQEKAFPCFLCRKAFVAKVSLEKHQQKMHSHQMYPNCCAGKAHSKDCGPPANNPVTINKTTGELMERKTDVQKVKVVSMELDDGQDVEEHMKVVRLLEPNVLHQQDDLPELIEVHIPQMDDMELKQGLDDDDQQYLDDMSQCSEDEMTSSVTVSILPDD</sequence>
<evidence type="ECO:0000256" key="3">
    <source>
        <dbReference type="ARBA" id="ARBA00022723"/>
    </source>
</evidence>
<keyword evidence="4" id="KW-0677">Repeat</keyword>
<dbReference type="SUPFAM" id="SSF57667">
    <property type="entry name" value="beta-beta-alpha zinc fingers"/>
    <property type="match status" value="5"/>
</dbReference>
<dbReference type="GO" id="GO:0040029">
    <property type="term" value="P:epigenetic regulation of gene expression"/>
    <property type="evidence" value="ECO:0007669"/>
    <property type="project" value="UniProtKB-ARBA"/>
</dbReference>
<dbReference type="AlphaFoldDB" id="A0A6P8Z3M0"/>
<dbReference type="Proteomes" id="UP000515158">
    <property type="component" value="Unplaced"/>
</dbReference>
<evidence type="ECO:0000256" key="6">
    <source>
        <dbReference type="ARBA" id="ARBA00022833"/>
    </source>
</evidence>
<organism evidence="14">
    <name type="scientific">Thrips palmi</name>
    <name type="common">Melon thrips</name>
    <dbReference type="NCBI Taxonomy" id="161013"/>
    <lineage>
        <taxon>Eukaryota</taxon>
        <taxon>Metazoa</taxon>
        <taxon>Ecdysozoa</taxon>
        <taxon>Arthropoda</taxon>
        <taxon>Hexapoda</taxon>
        <taxon>Insecta</taxon>
        <taxon>Pterygota</taxon>
        <taxon>Neoptera</taxon>
        <taxon>Paraneoptera</taxon>
        <taxon>Thysanoptera</taxon>
        <taxon>Terebrantia</taxon>
        <taxon>Thripoidea</taxon>
        <taxon>Thripidae</taxon>
        <taxon>Thrips</taxon>
    </lineage>
</organism>
<evidence type="ECO:0000256" key="11">
    <source>
        <dbReference type="PROSITE-ProRule" id="PRU00042"/>
    </source>
</evidence>
<feature type="domain" description="C2H2-type" evidence="12">
    <location>
        <begin position="365"/>
        <end position="392"/>
    </location>
</feature>
<dbReference type="PROSITE" id="PS50157">
    <property type="entry name" value="ZINC_FINGER_C2H2_2"/>
    <property type="match status" value="9"/>
</dbReference>
<keyword evidence="8" id="KW-0238">DNA-binding</keyword>
<dbReference type="FunFam" id="3.30.160.60:FF:000557">
    <property type="entry name" value="zinc finger and SCAN domain-containing protein 29"/>
    <property type="match status" value="1"/>
</dbReference>
<evidence type="ECO:0000313" key="14">
    <source>
        <dbReference type="RefSeq" id="XP_034241192.1"/>
    </source>
</evidence>
<dbReference type="GeneID" id="117645247"/>
<dbReference type="PROSITE" id="PS00028">
    <property type="entry name" value="ZINC_FINGER_C2H2_1"/>
    <property type="match status" value="9"/>
</dbReference>
<dbReference type="GO" id="GO:0003682">
    <property type="term" value="F:chromatin binding"/>
    <property type="evidence" value="ECO:0007669"/>
    <property type="project" value="UniProtKB-ARBA"/>
</dbReference>
<protein>
    <submittedName>
        <fullName evidence="14 15">Zinc finger protein 79-like isoform X1</fullName>
    </submittedName>
</protein>
<evidence type="ECO:0000313" key="15">
    <source>
        <dbReference type="RefSeq" id="XP_034241194.1"/>
    </source>
</evidence>
<evidence type="ECO:0000256" key="4">
    <source>
        <dbReference type="ARBA" id="ARBA00022737"/>
    </source>
</evidence>
<dbReference type="FunFam" id="3.30.160.60:FF:000508">
    <property type="entry name" value="Myeloid zinc finger 1"/>
    <property type="match status" value="1"/>
</dbReference>
<dbReference type="GO" id="GO:0000785">
    <property type="term" value="C:chromatin"/>
    <property type="evidence" value="ECO:0007669"/>
    <property type="project" value="UniProtKB-ARBA"/>
</dbReference>
<evidence type="ECO:0000256" key="1">
    <source>
        <dbReference type="ARBA" id="ARBA00004123"/>
    </source>
</evidence>
<keyword evidence="10" id="KW-0539">Nucleus</keyword>
<dbReference type="OrthoDB" id="3437960at2759"/>
<feature type="domain" description="C2H2-type" evidence="12">
    <location>
        <begin position="225"/>
        <end position="252"/>
    </location>
</feature>
<keyword evidence="13" id="KW-1185">Reference proteome</keyword>
<comment type="similarity">
    <text evidence="2">Belongs to the krueppel C2H2-type zinc-finger protein family.</text>
</comment>
<dbReference type="FunFam" id="3.30.160.60:FF:003942">
    <property type="match status" value="1"/>
</dbReference>
<dbReference type="FunFam" id="3.30.160.60:FF:000290">
    <property type="entry name" value="Zinc finger protein 697 isoform X1"/>
    <property type="match status" value="1"/>
</dbReference>
<dbReference type="KEGG" id="tpal:117645247"/>
<keyword evidence="3" id="KW-0479">Metal-binding</keyword>
<dbReference type="RefSeq" id="XP_034241194.1">
    <property type="nucleotide sequence ID" value="XM_034385303.1"/>
</dbReference>
<dbReference type="SMART" id="SM00355">
    <property type="entry name" value="ZnF_C2H2"/>
    <property type="match status" value="9"/>
</dbReference>
<dbReference type="FunFam" id="3.30.160.60:FF:000690">
    <property type="entry name" value="Zinc finger protein 354C"/>
    <property type="match status" value="1"/>
</dbReference>
<dbReference type="PANTHER" id="PTHR24394">
    <property type="entry name" value="ZINC FINGER PROTEIN"/>
    <property type="match status" value="1"/>
</dbReference>
<accession>A0A6P8Z3M0</accession>
<feature type="domain" description="C2H2-type" evidence="12">
    <location>
        <begin position="309"/>
        <end position="336"/>
    </location>
</feature>
<feature type="domain" description="C2H2-type" evidence="12">
    <location>
        <begin position="393"/>
        <end position="420"/>
    </location>
</feature>
<evidence type="ECO:0000313" key="13">
    <source>
        <dbReference type="Proteomes" id="UP000515158"/>
    </source>
</evidence>
<dbReference type="FunFam" id="3.30.160.60:FF:002343">
    <property type="entry name" value="Zinc finger protein 33A"/>
    <property type="match status" value="1"/>
</dbReference>
<keyword evidence="6" id="KW-0862">Zinc</keyword>
<feature type="domain" description="C2H2-type" evidence="12">
    <location>
        <begin position="281"/>
        <end position="308"/>
    </location>
</feature>
<dbReference type="RefSeq" id="XP_034241192.1">
    <property type="nucleotide sequence ID" value="XM_034385301.1"/>
</dbReference>
<evidence type="ECO:0000259" key="12">
    <source>
        <dbReference type="PROSITE" id="PS50157"/>
    </source>
</evidence>
<evidence type="ECO:0000256" key="9">
    <source>
        <dbReference type="ARBA" id="ARBA00023163"/>
    </source>
</evidence>
<proteinExistence type="inferred from homology"/>
<evidence type="ECO:0000256" key="2">
    <source>
        <dbReference type="ARBA" id="ARBA00006991"/>
    </source>
</evidence>
<dbReference type="FunFam" id="3.30.160.60:FF:000202">
    <property type="entry name" value="Zinc finger protein 574"/>
    <property type="match status" value="1"/>
</dbReference>
<evidence type="ECO:0000256" key="5">
    <source>
        <dbReference type="ARBA" id="ARBA00022771"/>
    </source>
</evidence>
<evidence type="ECO:0000256" key="10">
    <source>
        <dbReference type="ARBA" id="ARBA00023242"/>
    </source>
</evidence>
<dbReference type="Gene3D" id="3.30.160.60">
    <property type="entry name" value="Classic Zinc Finger"/>
    <property type="match status" value="9"/>
</dbReference>
<comment type="subcellular location">
    <subcellularLocation>
        <location evidence="1">Nucleus</location>
    </subcellularLocation>
</comment>
<dbReference type="GO" id="GO:0005634">
    <property type="term" value="C:nucleus"/>
    <property type="evidence" value="ECO:0007669"/>
    <property type="project" value="UniProtKB-SubCell"/>
</dbReference>
<dbReference type="GO" id="GO:0008270">
    <property type="term" value="F:zinc ion binding"/>
    <property type="evidence" value="ECO:0007669"/>
    <property type="project" value="UniProtKB-KW"/>
</dbReference>
<name>A0A6P8Z3M0_THRPL</name>
<reference evidence="14 15" key="1">
    <citation type="submission" date="2025-04" db="UniProtKB">
        <authorList>
            <consortium name="RefSeq"/>
        </authorList>
    </citation>
    <scope>IDENTIFICATION</scope>
    <source>
        <tissue evidence="14 15">Total insect</tissue>
    </source>
</reference>
<dbReference type="FunFam" id="3.30.160.60:FF:001498">
    <property type="entry name" value="Zinc finger protein 404"/>
    <property type="match status" value="1"/>
</dbReference>
<gene>
    <name evidence="14 15" type="primary">LOC117645247</name>
</gene>
<evidence type="ECO:0000256" key="7">
    <source>
        <dbReference type="ARBA" id="ARBA00023015"/>
    </source>
</evidence>
<keyword evidence="9" id="KW-0804">Transcription</keyword>
<feature type="domain" description="C2H2-type" evidence="12">
    <location>
        <begin position="197"/>
        <end position="224"/>
    </location>
</feature>